<dbReference type="InterPro" id="IPR019018">
    <property type="entry name" value="Rab-bd_FIP-RBD"/>
</dbReference>
<dbReference type="InterPro" id="IPR037245">
    <property type="entry name" value="FIP-RBD_C_sf"/>
</dbReference>
<dbReference type="PROSITE" id="PS50004">
    <property type="entry name" value="C2"/>
    <property type="match status" value="1"/>
</dbReference>
<evidence type="ECO:0000259" key="7">
    <source>
        <dbReference type="PROSITE" id="PS50004"/>
    </source>
</evidence>
<evidence type="ECO:0000313" key="10">
    <source>
        <dbReference type="Proteomes" id="UP001352852"/>
    </source>
</evidence>
<dbReference type="PANTHER" id="PTHR15746:SF25">
    <property type="entry name" value="CALPONIN HOMOLOGY DOMAIN-CONTAINING PROTEIN DDB_G0272472 ISOFORM X1"/>
    <property type="match status" value="1"/>
</dbReference>
<evidence type="ECO:0000256" key="1">
    <source>
        <dbReference type="ARBA" id="ARBA00004172"/>
    </source>
</evidence>
<dbReference type="Gene3D" id="1.20.5.2440">
    <property type="match status" value="1"/>
</dbReference>
<dbReference type="InterPro" id="IPR000008">
    <property type="entry name" value="C2_dom"/>
</dbReference>
<feature type="compositionally biased region" description="Low complexity" evidence="6">
    <location>
        <begin position="245"/>
        <end position="255"/>
    </location>
</feature>
<keyword evidence="5" id="KW-0653">Protein transport</keyword>
<feature type="domain" description="FIP-RBD" evidence="8">
    <location>
        <begin position="1160"/>
        <end position="1222"/>
    </location>
</feature>
<dbReference type="Proteomes" id="UP001352852">
    <property type="component" value="Unassembled WGS sequence"/>
</dbReference>
<dbReference type="PROSITE" id="PS51511">
    <property type="entry name" value="FIP_RBD"/>
    <property type="match status" value="1"/>
</dbReference>
<keyword evidence="2" id="KW-0813">Transport</keyword>
<dbReference type="SUPFAM" id="SSF144270">
    <property type="entry name" value="Eferin C-derminal domain-like"/>
    <property type="match status" value="1"/>
</dbReference>
<dbReference type="Pfam" id="PF00168">
    <property type="entry name" value="C2"/>
    <property type="match status" value="1"/>
</dbReference>
<feature type="compositionally biased region" description="Low complexity" evidence="6">
    <location>
        <begin position="330"/>
        <end position="340"/>
    </location>
</feature>
<feature type="region of interest" description="Disordered" evidence="6">
    <location>
        <begin position="632"/>
        <end position="651"/>
    </location>
</feature>
<dbReference type="SMART" id="SM00239">
    <property type="entry name" value="C2"/>
    <property type="match status" value="1"/>
</dbReference>
<name>A0ABU7CNR3_9TELE</name>
<dbReference type="EMBL" id="JAHUTJ010001311">
    <property type="protein sequence ID" value="MED6264582.1"/>
    <property type="molecule type" value="Genomic_DNA"/>
</dbReference>
<dbReference type="PANTHER" id="PTHR15746">
    <property type="entry name" value="RAB11-RELATED"/>
    <property type="match status" value="1"/>
</dbReference>
<keyword evidence="10" id="KW-1185">Reference proteome</keyword>
<evidence type="ECO:0000256" key="4">
    <source>
        <dbReference type="ARBA" id="ARBA00022753"/>
    </source>
</evidence>
<evidence type="ECO:0008006" key="11">
    <source>
        <dbReference type="Google" id="ProtNLM"/>
    </source>
</evidence>
<dbReference type="SUPFAM" id="SSF49562">
    <property type="entry name" value="C2 domain (Calcium/lipid-binding domain, CaLB)"/>
    <property type="match status" value="1"/>
</dbReference>
<protein>
    <recommendedName>
        <fullName evidence="11">Rab11 family-interacting protein 1</fullName>
    </recommendedName>
</protein>
<feature type="compositionally biased region" description="Polar residues" evidence="6">
    <location>
        <begin position="224"/>
        <end position="238"/>
    </location>
</feature>
<feature type="compositionally biased region" description="Basic and acidic residues" evidence="6">
    <location>
        <begin position="979"/>
        <end position="993"/>
    </location>
</feature>
<dbReference type="CDD" id="cd08682">
    <property type="entry name" value="C2_Rab11-FIP_classI"/>
    <property type="match status" value="1"/>
</dbReference>
<dbReference type="InterPro" id="IPR037789">
    <property type="entry name" value="FIP_classI"/>
</dbReference>
<feature type="domain" description="C2" evidence="7">
    <location>
        <begin position="1"/>
        <end position="120"/>
    </location>
</feature>
<comment type="caution">
    <text evidence="9">The sequence shown here is derived from an EMBL/GenBank/DDBJ whole genome shotgun (WGS) entry which is preliminary data.</text>
</comment>
<dbReference type="Gene3D" id="2.60.40.150">
    <property type="entry name" value="C2 domain"/>
    <property type="match status" value="1"/>
</dbReference>
<organism evidence="9 10">
    <name type="scientific">Characodon lateralis</name>
    <dbReference type="NCBI Taxonomy" id="208331"/>
    <lineage>
        <taxon>Eukaryota</taxon>
        <taxon>Metazoa</taxon>
        <taxon>Chordata</taxon>
        <taxon>Craniata</taxon>
        <taxon>Vertebrata</taxon>
        <taxon>Euteleostomi</taxon>
        <taxon>Actinopterygii</taxon>
        <taxon>Neopterygii</taxon>
        <taxon>Teleostei</taxon>
        <taxon>Neoteleostei</taxon>
        <taxon>Acanthomorphata</taxon>
        <taxon>Ovalentaria</taxon>
        <taxon>Atherinomorphae</taxon>
        <taxon>Cyprinodontiformes</taxon>
        <taxon>Goodeidae</taxon>
        <taxon>Characodon</taxon>
    </lineage>
</organism>
<accession>A0ABU7CNR3</accession>
<feature type="compositionally biased region" description="Basic and acidic residues" evidence="6">
    <location>
        <begin position="845"/>
        <end position="859"/>
    </location>
</feature>
<feature type="region of interest" description="Disordered" evidence="6">
    <location>
        <begin position="687"/>
        <end position="909"/>
    </location>
</feature>
<feature type="compositionally biased region" description="Basic and acidic residues" evidence="6">
    <location>
        <begin position="687"/>
        <end position="818"/>
    </location>
</feature>
<evidence type="ECO:0000256" key="2">
    <source>
        <dbReference type="ARBA" id="ARBA00022448"/>
    </source>
</evidence>
<dbReference type="Pfam" id="PF09457">
    <property type="entry name" value="RBD-FIP"/>
    <property type="match status" value="1"/>
</dbReference>
<feature type="compositionally biased region" description="Acidic residues" evidence="6">
    <location>
        <begin position="351"/>
        <end position="362"/>
    </location>
</feature>
<reference evidence="9 10" key="1">
    <citation type="submission" date="2021-06" db="EMBL/GenBank/DDBJ databases">
        <authorList>
            <person name="Palmer J.M."/>
        </authorList>
    </citation>
    <scope>NUCLEOTIDE SEQUENCE [LARGE SCALE GENOMIC DNA]</scope>
    <source>
        <strain evidence="9 10">CL_MEX2019</strain>
        <tissue evidence="9">Muscle</tissue>
    </source>
</reference>
<evidence type="ECO:0000256" key="6">
    <source>
        <dbReference type="SAM" id="MobiDB-lite"/>
    </source>
</evidence>
<feature type="compositionally biased region" description="Basic and acidic residues" evidence="6">
    <location>
        <begin position="363"/>
        <end position="623"/>
    </location>
</feature>
<gene>
    <name evidence="9" type="ORF">CHARACLAT_016321</name>
</gene>
<keyword evidence="3" id="KW-0597">Phosphoprotein</keyword>
<evidence type="ECO:0000259" key="8">
    <source>
        <dbReference type="PROSITE" id="PS51511"/>
    </source>
</evidence>
<keyword evidence="4" id="KW-0967">Endosome</keyword>
<feature type="compositionally biased region" description="Polar residues" evidence="6">
    <location>
        <begin position="1054"/>
        <end position="1065"/>
    </location>
</feature>
<comment type="subcellular location">
    <subcellularLocation>
        <location evidence="1">Recycling endosome</location>
    </subcellularLocation>
</comment>
<dbReference type="InterPro" id="IPR035892">
    <property type="entry name" value="C2_domain_sf"/>
</dbReference>
<feature type="region of interest" description="Disordered" evidence="6">
    <location>
        <begin position="934"/>
        <end position="1104"/>
    </location>
</feature>
<sequence length="1229" mass="142941">MSLSDQQWCPTSVQVTVLQARGLRIKGKSGTNDAYAVMQVGKEKYQTSVVEKSVAPVWKEEASFDLPPLLLQGGGGKERGSLHVQVLHRALVGPDKLLGQAVINLLQLSEDKTRNKTEWFKLLDKTGKADKDRGEVLLDIQFMRNNMTASMFDLSAAGKSRSRLGKLKDKVRGKKKELDSSSGVVPSLTQVLTDSEEEDASGGGEGGASKDGKSKQHKRMSLFSPKSNLQRNMSQSMSVLPAKNSSLSGSQSSGLNVDSSEGKKKFKFKIHKHSSSSDSKDSSSGQQKQEPSSLCINGSHVYCEEPPPRTSRTESSFSLSGSGRGSMEDVPVNSSPSVNSLKAVKEHSSWVEEEEEEEDENIEDLRKEEEEKAKLELERLAEEKLRRDEEKKVRKQEEEHQRLEERRRLEEQERRKLEEEKRCREEEERIKKAEEERAQERRQEEERKLAVEKGRLKEEEEKVRREQERAEEQRKNEEAEKRQREEAEKWQREEEMRIEEEKKASREKEHARREEEKRIEAEEKFRKAEEERIKMEEERKRKEHEEKLAKRKELEDKEMRKAQEQMQREEEERKKKVEEERRKVEEDRARRENEERIQKEKIRREEEEKKKTEEEERKRKQEELERLAKEKLKQEEEERRKVEEERARREVEVKIQKEKIGEEEERKKKERKIRQDELERLAREKLRQEEEERRKVEEEQARREEDRIQEEKAKKKIEEEMREEKRKEEEERIKNEEQKTFKNEEEKGKREEKERFEEKWRAEELEKQRIAEEKVRRQEEERIKREEKAEKERREEEERKQERLTKEKKENKIKEEQKSVGTKLRLRVPAECTSTNPFDESFSPEETHTSSKATTDDQRNPSAVSSEERGAVFTNDRDPINAQRDKRVAPKPPGRNQPEVQKEEETSVQHLLQINKQSKDKNVKTVSVAPQRSLTIAPLNRSSKDLKNNETAMENDSTKEATTKHNKRPAPAIPCTAEDELHRDVLEMKEDRASYSLNPFEDDDENDLTVHNDATNSGKTDPVSWPAVKSQTADKDATKIKSSKMARAPLPPAQNDTPSNSMISQNHEDSKVSDDLGVAVPNKACNPQEDKSHVQFQESPNKESKQIVTVAGVKEGGPPAGSRRLQPVKPLNPLEQQSDSVKVGNDNKATGLDCNGVQHKTNAGSGRAGPYSQLTREELIALLLKQEHQLSERDKKISELERYIDNLLVRVIEEKPSILMSMSSLKKAA</sequence>
<evidence type="ECO:0000256" key="3">
    <source>
        <dbReference type="ARBA" id="ARBA00022553"/>
    </source>
</evidence>
<feature type="region of interest" description="Disordered" evidence="6">
    <location>
        <begin position="165"/>
        <end position="623"/>
    </location>
</feature>
<feature type="compositionally biased region" description="Basic residues" evidence="6">
    <location>
        <begin position="264"/>
        <end position="274"/>
    </location>
</feature>
<feature type="compositionally biased region" description="Basic and acidic residues" evidence="6">
    <location>
        <begin position="866"/>
        <end position="888"/>
    </location>
</feature>
<evidence type="ECO:0000256" key="5">
    <source>
        <dbReference type="ARBA" id="ARBA00022927"/>
    </source>
</evidence>
<proteinExistence type="predicted"/>
<feature type="compositionally biased region" description="Polar residues" evidence="6">
    <location>
        <begin position="180"/>
        <end position="193"/>
    </location>
</feature>
<evidence type="ECO:0000313" key="9">
    <source>
        <dbReference type="EMBL" id="MED6264582.1"/>
    </source>
</evidence>
<feature type="compositionally biased region" description="Basic residues" evidence="6">
    <location>
        <begin position="165"/>
        <end position="175"/>
    </location>
</feature>